<name>A0A1B0CRK2_LUTLO</name>
<dbReference type="VEuPathDB" id="VectorBase:LLONM1_000758"/>
<dbReference type="EMBL" id="AJWK01024876">
    <property type="status" value="NOT_ANNOTATED_CDS"/>
    <property type="molecule type" value="Genomic_DNA"/>
</dbReference>
<evidence type="ECO:0000313" key="3">
    <source>
        <dbReference type="Proteomes" id="UP000092461"/>
    </source>
</evidence>
<protein>
    <submittedName>
        <fullName evidence="2">Uncharacterized protein</fullName>
    </submittedName>
</protein>
<dbReference type="AlphaFoldDB" id="A0A1B0CRK2"/>
<dbReference type="VEuPathDB" id="VectorBase:LLOJ007500"/>
<dbReference type="EnsemblMetazoa" id="LLOJ007500-RA">
    <property type="protein sequence ID" value="LLOJ007500-PA"/>
    <property type="gene ID" value="LLOJ007500"/>
</dbReference>
<keyword evidence="1" id="KW-0812">Transmembrane</keyword>
<dbReference type="Proteomes" id="UP000092461">
    <property type="component" value="Unassembled WGS sequence"/>
</dbReference>
<evidence type="ECO:0000313" key="2">
    <source>
        <dbReference type="EnsemblMetazoa" id="LLOJ007500-PA"/>
    </source>
</evidence>
<feature type="transmembrane region" description="Helical" evidence="1">
    <location>
        <begin position="12"/>
        <end position="27"/>
    </location>
</feature>
<keyword evidence="1" id="KW-0472">Membrane</keyword>
<proteinExistence type="predicted"/>
<reference evidence="2" key="1">
    <citation type="submission" date="2020-05" db="UniProtKB">
        <authorList>
            <consortium name="EnsemblMetazoa"/>
        </authorList>
    </citation>
    <scope>IDENTIFICATION</scope>
    <source>
        <strain evidence="2">Jacobina</strain>
    </source>
</reference>
<evidence type="ECO:0000256" key="1">
    <source>
        <dbReference type="SAM" id="Phobius"/>
    </source>
</evidence>
<organism evidence="2 3">
    <name type="scientific">Lutzomyia longipalpis</name>
    <name type="common">Sand fly</name>
    <dbReference type="NCBI Taxonomy" id="7200"/>
    <lineage>
        <taxon>Eukaryota</taxon>
        <taxon>Metazoa</taxon>
        <taxon>Ecdysozoa</taxon>
        <taxon>Arthropoda</taxon>
        <taxon>Hexapoda</taxon>
        <taxon>Insecta</taxon>
        <taxon>Pterygota</taxon>
        <taxon>Neoptera</taxon>
        <taxon>Endopterygota</taxon>
        <taxon>Diptera</taxon>
        <taxon>Nematocera</taxon>
        <taxon>Psychodoidea</taxon>
        <taxon>Psychodidae</taxon>
        <taxon>Lutzomyia</taxon>
        <taxon>Lutzomyia</taxon>
    </lineage>
</organism>
<keyword evidence="1" id="KW-1133">Transmembrane helix</keyword>
<keyword evidence="3" id="KW-1185">Reference proteome</keyword>
<sequence>MRVGAEMVECDVLVIVVIAVGGIYWWLKRRLSVWKRRGIAHVKPRLLMGNLRKKHHIALAIAESYTKLSVKAQLGGFYFLQRAAILPLDARLAGNILTEPHFAMDSPPESWDYYSHKRDFVVIDSTWKSIWNRALDIACDFSTNLENVNGQKIDAFDASLGYNVKFIANCFLGLSLKGPKIG</sequence>
<accession>A0A1B0CRK2</accession>